<dbReference type="Gramene" id="KGN58848">
    <property type="protein sequence ID" value="KGN58848"/>
    <property type="gene ID" value="Csa_3G734020"/>
</dbReference>
<reference evidence="8 9" key="2">
    <citation type="journal article" date="2009" name="PLoS ONE">
        <title>An integrated genetic and cytogenetic map of the cucumber genome.</title>
        <authorList>
            <person name="Ren Y."/>
            <person name="Zhang Z."/>
            <person name="Liu J."/>
            <person name="Staub J.E."/>
            <person name="Han Y."/>
            <person name="Cheng Z."/>
            <person name="Li X."/>
            <person name="Lu J."/>
            <person name="Miao H."/>
            <person name="Kang H."/>
            <person name="Xie B."/>
            <person name="Gu X."/>
            <person name="Wang X."/>
            <person name="Du Y."/>
            <person name="Jin W."/>
            <person name="Huang S."/>
        </authorList>
    </citation>
    <scope>NUCLEOTIDE SEQUENCE [LARGE SCALE GENOMIC DNA]</scope>
    <source>
        <strain evidence="9">cv. 9930</strain>
    </source>
</reference>
<dbReference type="SUPFAM" id="SSF52058">
    <property type="entry name" value="L domain-like"/>
    <property type="match status" value="1"/>
</dbReference>
<dbReference type="InterPro" id="IPR032675">
    <property type="entry name" value="LRR_dom_sf"/>
</dbReference>
<keyword evidence="6" id="KW-0472">Membrane</keyword>
<evidence type="ECO:0000256" key="3">
    <source>
        <dbReference type="ARBA" id="ARBA00022692"/>
    </source>
</evidence>
<dbReference type="InterPro" id="IPR017441">
    <property type="entry name" value="Protein_kinase_ATP_BS"/>
</dbReference>
<evidence type="ECO:0000256" key="1">
    <source>
        <dbReference type="ARBA" id="ARBA00004370"/>
    </source>
</evidence>
<gene>
    <name evidence="8" type="ORF">Csa_3G734020</name>
</gene>
<keyword evidence="9" id="KW-1185">Reference proteome</keyword>
<dbReference type="Gene3D" id="3.80.10.10">
    <property type="entry name" value="Ribonuclease Inhibitor"/>
    <property type="match status" value="2"/>
</dbReference>
<comment type="subcellular location">
    <subcellularLocation>
        <location evidence="1">Membrane</location>
    </subcellularLocation>
</comment>
<dbReference type="Pfam" id="PF00560">
    <property type="entry name" value="LRR_1"/>
    <property type="match status" value="2"/>
</dbReference>
<accession>A0A0A0LAH4</accession>
<dbReference type="OMA" id="TMADSEM"/>
<evidence type="ECO:0000313" key="8">
    <source>
        <dbReference type="EMBL" id="KGN58848.1"/>
    </source>
</evidence>
<dbReference type="PANTHER" id="PTHR27008">
    <property type="entry name" value="OS04G0122200 PROTEIN"/>
    <property type="match status" value="1"/>
</dbReference>
<dbReference type="InterPro" id="IPR051809">
    <property type="entry name" value="Plant_receptor-like_S/T_kinase"/>
</dbReference>
<reference evidence="8 9" key="4">
    <citation type="journal article" date="2011" name="BMC Genomics">
        <title>RNA-Seq improves annotation of protein-coding genes in the cucumber genome.</title>
        <authorList>
            <person name="Li Z."/>
            <person name="Zhang Z."/>
            <person name="Yan P."/>
            <person name="Huang S."/>
            <person name="Fei Z."/>
            <person name="Lin K."/>
        </authorList>
    </citation>
    <scope>NUCLEOTIDE SEQUENCE [LARGE SCALE GENOMIC DNA]</scope>
    <source>
        <strain evidence="9">cv. 9930</strain>
    </source>
</reference>
<evidence type="ECO:0000256" key="5">
    <source>
        <dbReference type="ARBA" id="ARBA00022989"/>
    </source>
</evidence>
<dbReference type="Proteomes" id="UP000029981">
    <property type="component" value="Chromosome 3"/>
</dbReference>
<keyword evidence="7" id="KW-0547">Nucleotide-binding</keyword>
<name>A0A0A0LAH4_CUCSA</name>
<dbReference type="SUPFAM" id="SSF56112">
    <property type="entry name" value="Protein kinase-like (PK-like)"/>
    <property type="match status" value="1"/>
</dbReference>
<reference evidence="8 9" key="3">
    <citation type="journal article" date="2010" name="BMC Genomics">
        <title>Transcriptome sequencing and comparative analysis of cucumber flowers with different sex types.</title>
        <authorList>
            <person name="Guo S."/>
            <person name="Zheng Y."/>
            <person name="Joung J.G."/>
            <person name="Liu S."/>
            <person name="Zhang Z."/>
            <person name="Crasta O.R."/>
            <person name="Sobral B.W."/>
            <person name="Xu Y."/>
            <person name="Huang S."/>
            <person name="Fei Z."/>
        </authorList>
    </citation>
    <scope>NUCLEOTIDE SEQUENCE [LARGE SCALE GENOMIC DNA]</scope>
    <source>
        <strain evidence="9">cv. 9930</strain>
    </source>
</reference>
<dbReference type="InterPro" id="IPR001611">
    <property type="entry name" value="Leu-rich_rpt"/>
</dbReference>
<evidence type="ECO:0000256" key="4">
    <source>
        <dbReference type="ARBA" id="ARBA00022737"/>
    </source>
</evidence>
<evidence type="ECO:0000313" key="9">
    <source>
        <dbReference type="Proteomes" id="UP000029981"/>
    </source>
</evidence>
<evidence type="ECO:0000256" key="2">
    <source>
        <dbReference type="ARBA" id="ARBA00022614"/>
    </source>
</evidence>
<dbReference type="AlphaFoldDB" id="A0A0A0LAH4"/>
<feature type="binding site" evidence="7">
    <location>
        <position position="232"/>
    </location>
    <ligand>
        <name>ATP</name>
        <dbReference type="ChEBI" id="CHEBI:30616"/>
    </ligand>
</feature>
<keyword evidence="4" id="KW-0677">Repeat</keyword>
<evidence type="ECO:0008006" key="10">
    <source>
        <dbReference type="Google" id="ProtNLM"/>
    </source>
</evidence>
<dbReference type="GO" id="GO:0005524">
    <property type="term" value="F:ATP binding"/>
    <property type="evidence" value="ECO:0007669"/>
    <property type="project" value="UniProtKB-UniRule"/>
</dbReference>
<protein>
    <recommendedName>
        <fullName evidence="10">Protein kinase domain-containing protein</fullName>
    </recommendedName>
</protein>
<evidence type="ECO:0000256" key="6">
    <source>
        <dbReference type="ARBA" id="ARBA00023136"/>
    </source>
</evidence>
<dbReference type="PROSITE" id="PS00107">
    <property type="entry name" value="PROTEIN_KINASE_ATP"/>
    <property type="match status" value="1"/>
</dbReference>
<keyword evidence="7" id="KW-0067">ATP-binding</keyword>
<dbReference type="EMBL" id="CM002924">
    <property type="protein sequence ID" value="KGN58848.1"/>
    <property type="molecule type" value="Genomic_DNA"/>
</dbReference>
<organism evidence="8 9">
    <name type="scientific">Cucumis sativus</name>
    <name type="common">Cucumber</name>
    <dbReference type="NCBI Taxonomy" id="3659"/>
    <lineage>
        <taxon>Eukaryota</taxon>
        <taxon>Viridiplantae</taxon>
        <taxon>Streptophyta</taxon>
        <taxon>Embryophyta</taxon>
        <taxon>Tracheophyta</taxon>
        <taxon>Spermatophyta</taxon>
        <taxon>Magnoliopsida</taxon>
        <taxon>eudicotyledons</taxon>
        <taxon>Gunneridae</taxon>
        <taxon>Pentapetalae</taxon>
        <taxon>rosids</taxon>
        <taxon>fabids</taxon>
        <taxon>Cucurbitales</taxon>
        <taxon>Cucurbitaceae</taxon>
        <taxon>Benincaseae</taxon>
        <taxon>Cucumis</taxon>
    </lineage>
</organism>
<proteinExistence type="predicted"/>
<sequence>MEGLNFITSLTNSTSLKVLSVATNSLTCQLPRSIGNWLTQLYTLLIAENQFSGTIPEEIGNLVGLISVSFLTNSFTGNIPFPLENLKNLQILSLKSNFLSGFIPETFGNLSEPSQFTVNDNNLGGKIPPSLTNCERLTIFYISENGLIGNLPDEIFNFKTLLIFNVSFNNFTGHLPSQIDKLSMVQQNQTQYSYYKLKHATGDFGNENLIGKGSFGSVYKGVTRDRPSIAIKVIDLEQMDFLSNVKYSETQEVADQNRTMADSEMKNRHSFRCSSSNNGVLHHGLETPVVHCDLKPSNVLRALLVG</sequence>
<evidence type="ECO:0000256" key="7">
    <source>
        <dbReference type="PROSITE-ProRule" id="PRU10141"/>
    </source>
</evidence>
<dbReference type="PANTHER" id="PTHR27008:SF513">
    <property type="entry name" value="PROTEIN KINASE DOMAIN-CONTAINING PROTEIN"/>
    <property type="match status" value="1"/>
</dbReference>
<dbReference type="FunFam" id="3.80.10.10:FF:000383">
    <property type="entry name" value="Leucine-rich repeat receptor protein kinase EMS1"/>
    <property type="match status" value="1"/>
</dbReference>
<reference evidence="8 9" key="1">
    <citation type="journal article" date="2009" name="Nat. Genet.">
        <title>The genome of the cucumber, Cucumis sativus L.</title>
        <authorList>
            <person name="Huang S."/>
            <person name="Li R."/>
            <person name="Zhang Z."/>
            <person name="Li L."/>
            <person name="Gu X."/>
            <person name="Fan W."/>
            <person name="Lucas W.J."/>
            <person name="Wang X."/>
            <person name="Xie B."/>
            <person name="Ni P."/>
            <person name="Ren Y."/>
            <person name="Zhu H."/>
            <person name="Li J."/>
            <person name="Lin K."/>
            <person name="Jin W."/>
            <person name="Fei Z."/>
            <person name="Li G."/>
            <person name="Staub J."/>
            <person name="Kilian A."/>
            <person name="van der Vossen E.A."/>
            <person name="Wu Y."/>
            <person name="Guo J."/>
            <person name="He J."/>
            <person name="Jia Z."/>
            <person name="Ren Y."/>
            <person name="Tian G."/>
            <person name="Lu Y."/>
            <person name="Ruan J."/>
            <person name="Qian W."/>
            <person name="Wang M."/>
            <person name="Huang Q."/>
            <person name="Li B."/>
            <person name="Xuan Z."/>
            <person name="Cao J."/>
            <person name="Asan"/>
            <person name="Wu Z."/>
            <person name="Zhang J."/>
            <person name="Cai Q."/>
            <person name="Bai Y."/>
            <person name="Zhao B."/>
            <person name="Han Y."/>
            <person name="Li Y."/>
            <person name="Li X."/>
            <person name="Wang S."/>
            <person name="Shi Q."/>
            <person name="Liu S."/>
            <person name="Cho W.K."/>
            <person name="Kim J.Y."/>
            <person name="Xu Y."/>
            <person name="Heller-Uszynska K."/>
            <person name="Miao H."/>
            <person name="Cheng Z."/>
            <person name="Zhang S."/>
            <person name="Wu J."/>
            <person name="Yang Y."/>
            <person name="Kang H."/>
            <person name="Li M."/>
            <person name="Liang H."/>
            <person name="Ren X."/>
            <person name="Shi Z."/>
            <person name="Wen M."/>
            <person name="Jian M."/>
            <person name="Yang H."/>
            <person name="Zhang G."/>
            <person name="Yang Z."/>
            <person name="Chen R."/>
            <person name="Liu S."/>
            <person name="Li J."/>
            <person name="Ma L."/>
            <person name="Liu H."/>
            <person name="Zhou Y."/>
            <person name="Zhao J."/>
            <person name="Fang X."/>
            <person name="Li G."/>
            <person name="Fang L."/>
            <person name="Li Y."/>
            <person name="Liu D."/>
            <person name="Zheng H."/>
            <person name="Zhang Y."/>
            <person name="Qin N."/>
            <person name="Li Z."/>
            <person name="Yang G."/>
            <person name="Yang S."/>
            <person name="Bolund L."/>
            <person name="Kristiansen K."/>
            <person name="Zheng H."/>
            <person name="Li S."/>
            <person name="Zhang X."/>
            <person name="Yang H."/>
            <person name="Wang J."/>
            <person name="Sun R."/>
            <person name="Zhang B."/>
            <person name="Jiang S."/>
            <person name="Wang J."/>
            <person name="Du Y."/>
            <person name="Li S."/>
        </authorList>
    </citation>
    <scope>NUCLEOTIDE SEQUENCE [LARGE SCALE GENOMIC DNA]</scope>
    <source>
        <strain evidence="9">cv. 9930</strain>
    </source>
</reference>
<dbReference type="InterPro" id="IPR011009">
    <property type="entry name" value="Kinase-like_dom_sf"/>
</dbReference>
<dbReference type="Gene3D" id="3.30.200.20">
    <property type="entry name" value="Phosphorylase Kinase, domain 1"/>
    <property type="match status" value="1"/>
</dbReference>
<keyword evidence="2" id="KW-0433">Leucine-rich repeat</keyword>
<keyword evidence="5" id="KW-1133">Transmembrane helix</keyword>
<dbReference type="GO" id="GO:0016020">
    <property type="term" value="C:membrane"/>
    <property type="evidence" value="ECO:0007669"/>
    <property type="project" value="UniProtKB-SubCell"/>
</dbReference>
<dbReference type="STRING" id="3659.A0A0A0LAH4"/>
<keyword evidence="3" id="KW-0812">Transmembrane</keyword>